<protein>
    <submittedName>
        <fullName evidence="1">Uncharacterized protein</fullName>
    </submittedName>
</protein>
<comment type="caution">
    <text evidence="1">The sequence shown here is derived from an EMBL/GenBank/DDBJ whole genome shotgun (WGS) entry which is preliminary data.</text>
</comment>
<keyword evidence="2" id="KW-1185">Reference proteome</keyword>
<name>S3ZDT2_9ACTN</name>
<organism evidence="1 2">
    <name type="scientific">Streptomyces aurantiacus JA 4570</name>
    <dbReference type="NCBI Taxonomy" id="1286094"/>
    <lineage>
        <taxon>Bacteria</taxon>
        <taxon>Bacillati</taxon>
        <taxon>Actinomycetota</taxon>
        <taxon>Actinomycetes</taxon>
        <taxon>Kitasatosporales</taxon>
        <taxon>Streptomycetaceae</taxon>
        <taxon>Streptomyces</taxon>
        <taxon>Streptomyces aurantiacus group</taxon>
    </lineage>
</organism>
<dbReference type="Proteomes" id="UP000014629">
    <property type="component" value="Unassembled WGS sequence"/>
</dbReference>
<dbReference type="EMBL" id="AOPZ01000278">
    <property type="protein sequence ID" value="EPH41841.1"/>
    <property type="molecule type" value="Genomic_DNA"/>
</dbReference>
<gene>
    <name evidence="1" type="ORF">STRAU_5103</name>
</gene>
<reference evidence="1 2" key="1">
    <citation type="submission" date="2013-02" db="EMBL/GenBank/DDBJ databases">
        <title>Draft Genome Sequence of Streptomyces aurantiacus, Which Produces Setomimycin.</title>
        <authorList>
            <person name="Gruening B.A."/>
            <person name="Praeg A."/>
            <person name="Erxleben A."/>
            <person name="Guenther S."/>
            <person name="Mueller M."/>
        </authorList>
    </citation>
    <scope>NUCLEOTIDE SEQUENCE [LARGE SCALE GENOMIC DNA]</scope>
    <source>
        <strain evidence="1 2">JA 4570</strain>
    </source>
</reference>
<evidence type="ECO:0000313" key="2">
    <source>
        <dbReference type="Proteomes" id="UP000014629"/>
    </source>
</evidence>
<dbReference type="AlphaFoldDB" id="S3ZDT2"/>
<evidence type="ECO:0000313" key="1">
    <source>
        <dbReference type="EMBL" id="EPH41841.1"/>
    </source>
</evidence>
<accession>S3ZDT2</accession>
<proteinExistence type="predicted"/>
<sequence length="34" mass="3626">MEKDVIDNDPLAGEDGELQAGMIWINIPIGNAGE</sequence>